<dbReference type="GO" id="GO:0016226">
    <property type="term" value="P:iron-sulfur cluster assembly"/>
    <property type="evidence" value="ECO:0007669"/>
    <property type="project" value="InterPro"/>
</dbReference>
<evidence type="ECO:0000256" key="1">
    <source>
        <dbReference type="ARBA" id="ARBA00006420"/>
    </source>
</evidence>
<dbReference type="InterPro" id="IPR034904">
    <property type="entry name" value="FSCA_dom_sf"/>
</dbReference>
<name>A0A7S4V5N5_9DINO</name>
<dbReference type="SMART" id="SM00932">
    <property type="entry name" value="Nfu_N"/>
    <property type="match status" value="1"/>
</dbReference>
<dbReference type="InterPro" id="IPR036498">
    <property type="entry name" value="Nfu/NifU_N_sf"/>
</dbReference>
<comment type="similarity">
    <text evidence="1">Belongs to the NifU family.</text>
</comment>
<sequence length="235" mass="25156">MAAAGAVAARRWLQRAAAGASVARRSIAVSSEPTPNPDSVMFYPSNRAVLGEGTKTLTFGNKYSTGDSPLAAAIFKVKGVNEVLLASHHVTVTKTAGLDWGFIQPNVELVISQFYAAGLKAVKDGVVEREVASANPAYEPGSLEAQIVELLEERVRPFVQQDGGDVEFERFDPADGIVYVRMHGACSGCPKSNVTLQHGIKNLIEHYIPEVKDVLPVEDGDEDISRPHSVETTAA</sequence>
<dbReference type="SUPFAM" id="SSF117916">
    <property type="entry name" value="Fe-S cluster assembly (FSCA) domain-like"/>
    <property type="match status" value="1"/>
</dbReference>
<dbReference type="InterPro" id="IPR001075">
    <property type="entry name" value="NIF_FeS_clus_asmbl_NifU_C"/>
</dbReference>
<reference evidence="3" key="1">
    <citation type="submission" date="2021-01" db="EMBL/GenBank/DDBJ databases">
        <authorList>
            <person name="Corre E."/>
            <person name="Pelletier E."/>
            <person name="Niang G."/>
            <person name="Scheremetjew M."/>
            <person name="Finn R."/>
            <person name="Kale V."/>
            <person name="Holt S."/>
            <person name="Cochrane G."/>
            <person name="Meng A."/>
            <person name="Brown T."/>
            <person name="Cohen L."/>
        </authorList>
    </citation>
    <scope>NUCLEOTIDE SEQUENCE</scope>
    <source>
        <strain evidence="3">CCMP3105</strain>
    </source>
</reference>
<evidence type="ECO:0000313" key="3">
    <source>
        <dbReference type="EMBL" id="CAE4591255.1"/>
    </source>
</evidence>
<evidence type="ECO:0000259" key="2">
    <source>
        <dbReference type="SMART" id="SM00932"/>
    </source>
</evidence>
<dbReference type="GO" id="GO:0051536">
    <property type="term" value="F:iron-sulfur cluster binding"/>
    <property type="evidence" value="ECO:0007669"/>
    <property type="project" value="InterPro"/>
</dbReference>
<dbReference type="GO" id="GO:0005506">
    <property type="term" value="F:iron ion binding"/>
    <property type="evidence" value="ECO:0007669"/>
    <property type="project" value="InterPro"/>
</dbReference>
<dbReference type="Gene3D" id="3.30.1370.70">
    <property type="entry name" value="Scaffold protein Nfu/NifU, N-terminal domain"/>
    <property type="match status" value="1"/>
</dbReference>
<accession>A0A7S4V5N5</accession>
<dbReference type="SUPFAM" id="SSF110836">
    <property type="entry name" value="Hypothetical protein SAV1430"/>
    <property type="match status" value="1"/>
</dbReference>
<dbReference type="EMBL" id="HBNR01035462">
    <property type="protein sequence ID" value="CAE4591255.1"/>
    <property type="molecule type" value="Transcribed_RNA"/>
</dbReference>
<dbReference type="Gene3D" id="3.30.300.130">
    <property type="entry name" value="Fe-S cluster assembly (FSCA)"/>
    <property type="match status" value="1"/>
</dbReference>
<gene>
    <name evidence="3" type="ORF">AMON00008_LOCUS24347</name>
</gene>
<dbReference type="PANTHER" id="PTHR11178">
    <property type="entry name" value="IRON-SULFUR CLUSTER SCAFFOLD PROTEIN NFU-RELATED"/>
    <property type="match status" value="1"/>
</dbReference>
<proteinExistence type="inferred from homology"/>
<dbReference type="InterPro" id="IPR014824">
    <property type="entry name" value="Nfu/NifU_N"/>
</dbReference>
<dbReference type="InterPro" id="IPR035433">
    <property type="entry name" value="NFU1-like"/>
</dbReference>
<dbReference type="Pfam" id="PF01106">
    <property type="entry name" value="NifU"/>
    <property type="match status" value="1"/>
</dbReference>
<organism evidence="3">
    <name type="scientific">Alexandrium monilatum</name>
    <dbReference type="NCBI Taxonomy" id="311494"/>
    <lineage>
        <taxon>Eukaryota</taxon>
        <taxon>Sar</taxon>
        <taxon>Alveolata</taxon>
        <taxon>Dinophyceae</taxon>
        <taxon>Gonyaulacales</taxon>
        <taxon>Pyrocystaceae</taxon>
        <taxon>Alexandrium</taxon>
    </lineage>
</organism>
<dbReference type="PIRSF" id="PIRSF036773">
    <property type="entry name" value="HIRIP5"/>
    <property type="match status" value="1"/>
</dbReference>
<feature type="domain" description="Scaffold protein Nfu/NifU N-terminal" evidence="2">
    <location>
        <begin position="29"/>
        <end position="118"/>
    </location>
</feature>
<protein>
    <recommendedName>
        <fullName evidence="2">Scaffold protein Nfu/NifU N-terminal domain-containing protein</fullName>
    </recommendedName>
</protein>
<dbReference type="Pfam" id="PF08712">
    <property type="entry name" value="Nfu_N"/>
    <property type="match status" value="1"/>
</dbReference>
<dbReference type="AlphaFoldDB" id="A0A7S4V5N5"/>
<dbReference type="PANTHER" id="PTHR11178:SF1">
    <property type="entry name" value="NFU1 IRON-SULFUR CLUSTER SCAFFOLD HOMOLOG, MITOCHONDRIAL"/>
    <property type="match status" value="1"/>
</dbReference>